<dbReference type="AlphaFoldDB" id="A0A0A9B863"/>
<name>A0A0A9B863_ARUDO</name>
<reference evidence="1" key="2">
    <citation type="journal article" date="2015" name="Data Brief">
        <title>Shoot transcriptome of the giant reed, Arundo donax.</title>
        <authorList>
            <person name="Barrero R.A."/>
            <person name="Guerrero F.D."/>
            <person name="Moolhuijzen P."/>
            <person name="Goolsby J.A."/>
            <person name="Tidwell J."/>
            <person name="Bellgard S.E."/>
            <person name="Bellgard M.I."/>
        </authorList>
    </citation>
    <scope>NUCLEOTIDE SEQUENCE</scope>
    <source>
        <tissue evidence="1">Shoot tissue taken approximately 20 cm above the soil surface</tissue>
    </source>
</reference>
<reference evidence="1" key="1">
    <citation type="submission" date="2014-09" db="EMBL/GenBank/DDBJ databases">
        <authorList>
            <person name="Magalhaes I.L.F."/>
            <person name="Oliveira U."/>
            <person name="Santos F.R."/>
            <person name="Vidigal T.H.D.A."/>
            <person name="Brescovit A.D."/>
            <person name="Santos A.J."/>
        </authorList>
    </citation>
    <scope>NUCLEOTIDE SEQUENCE</scope>
    <source>
        <tissue evidence="1">Shoot tissue taken approximately 20 cm above the soil surface</tissue>
    </source>
</reference>
<accession>A0A0A9B863</accession>
<dbReference type="EMBL" id="GBRH01239527">
    <property type="protein sequence ID" value="JAD58368.1"/>
    <property type="molecule type" value="Transcribed_RNA"/>
</dbReference>
<evidence type="ECO:0000313" key="1">
    <source>
        <dbReference type="EMBL" id="JAD58368.1"/>
    </source>
</evidence>
<proteinExistence type="predicted"/>
<organism evidence="1">
    <name type="scientific">Arundo donax</name>
    <name type="common">Giant reed</name>
    <name type="synonym">Donax arundinaceus</name>
    <dbReference type="NCBI Taxonomy" id="35708"/>
    <lineage>
        <taxon>Eukaryota</taxon>
        <taxon>Viridiplantae</taxon>
        <taxon>Streptophyta</taxon>
        <taxon>Embryophyta</taxon>
        <taxon>Tracheophyta</taxon>
        <taxon>Spermatophyta</taxon>
        <taxon>Magnoliopsida</taxon>
        <taxon>Liliopsida</taxon>
        <taxon>Poales</taxon>
        <taxon>Poaceae</taxon>
        <taxon>PACMAD clade</taxon>
        <taxon>Arundinoideae</taxon>
        <taxon>Arundineae</taxon>
        <taxon>Arundo</taxon>
    </lineage>
</organism>
<protein>
    <submittedName>
        <fullName evidence="1">Uncharacterized protein</fullName>
    </submittedName>
</protein>
<sequence length="29" mass="3277">MKLICESSTVYVSRRSGRLQLVLCLSCCQ</sequence>